<dbReference type="CDD" id="cd01399">
    <property type="entry name" value="GlcN6P_deaminase"/>
    <property type="match status" value="1"/>
</dbReference>
<comment type="pathway">
    <text evidence="2">Nucleotide-sugar biosynthesis; UDP-N-acetyl-alpha-D-glucosamine biosynthesis; alpha-D-glucosamine 6-phosphate from D-fructose 6-phosphate: step 1/1.</text>
</comment>
<evidence type="ECO:0000313" key="3">
    <source>
        <dbReference type="EMBL" id="CAG9855653.1"/>
    </source>
</evidence>
<evidence type="ECO:0008006" key="5">
    <source>
        <dbReference type="Google" id="ProtNLM"/>
    </source>
</evidence>
<dbReference type="GO" id="GO:0004342">
    <property type="term" value="F:glucosamine-6-phosphate deaminase activity"/>
    <property type="evidence" value="ECO:0007669"/>
    <property type="project" value="UniProtKB-EC"/>
</dbReference>
<evidence type="ECO:0000313" key="4">
    <source>
        <dbReference type="Proteomes" id="UP001153712"/>
    </source>
</evidence>
<dbReference type="PANTHER" id="PTHR11280">
    <property type="entry name" value="GLUCOSAMINE-6-PHOSPHATE ISOMERASE"/>
    <property type="match status" value="1"/>
</dbReference>
<evidence type="ECO:0000256" key="1">
    <source>
        <dbReference type="ARBA" id="ARBA00000644"/>
    </source>
</evidence>
<reference evidence="3" key="1">
    <citation type="submission" date="2022-01" db="EMBL/GenBank/DDBJ databases">
        <authorList>
            <person name="King R."/>
        </authorList>
    </citation>
    <scope>NUCLEOTIDE SEQUENCE</scope>
</reference>
<gene>
    <name evidence="3" type="ORF">PHYEVI_LOCUS2099</name>
</gene>
<comment type="catalytic activity">
    <reaction evidence="1">
        <text>alpha-D-glucosamine 6-phosphate + H2O = beta-D-fructose 6-phosphate + NH4(+)</text>
        <dbReference type="Rhea" id="RHEA:12172"/>
        <dbReference type="ChEBI" id="CHEBI:15377"/>
        <dbReference type="ChEBI" id="CHEBI:28938"/>
        <dbReference type="ChEBI" id="CHEBI:57634"/>
        <dbReference type="ChEBI" id="CHEBI:75989"/>
        <dbReference type="EC" id="3.5.99.6"/>
    </reaction>
</comment>
<accession>A0A9N9TCG6</accession>
<dbReference type="GO" id="GO:0019262">
    <property type="term" value="P:N-acetylneuraminate catabolic process"/>
    <property type="evidence" value="ECO:0007669"/>
    <property type="project" value="TreeGrafter"/>
</dbReference>
<dbReference type="SUPFAM" id="SSF100950">
    <property type="entry name" value="NagB/RpiA/CoA transferase-like"/>
    <property type="match status" value="1"/>
</dbReference>
<dbReference type="AlphaFoldDB" id="A0A9N9TCG6"/>
<dbReference type="GO" id="GO:0042802">
    <property type="term" value="F:identical protein binding"/>
    <property type="evidence" value="ECO:0007669"/>
    <property type="project" value="TreeGrafter"/>
</dbReference>
<dbReference type="InterPro" id="IPR037171">
    <property type="entry name" value="NagB/RpiA_transferase-like"/>
</dbReference>
<sequence length="267" mass="30350">MMLIIRDTKENACKWISSYMVKKINEFKPNQNKYYIIGFCLGESTINVLHSLVDAFFRDSISFRYIKLFVLEEYVNLPENHPRSNHYLMWRHLFRHVDIQPANVFIPNGNVKDLITECHDFEENITKSGGLNMVIGEATSDGQLSYNEPASSLGSRTRVKSLAQGKIDEKAKYFDGVENVPRTAISAGIKTIMDAQIVIICATGFDRSMAIYKAMEEGINHMVVLSAFQKHPKTVLVCDKAATIDLKARTIEYFNSLEDLIESKEGH</sequence>
<dbReference type="GO" id="GO:0006046">
    <property type="term" value="P:N-acetylglucosamine catabolic process"/>
    <property type="evidence" value="ECO:0007669"/>
    <property type="project" value="TreeGrafter"/>
</dbReference>
<dbReference type="OrthoDB" id="6735302at2759"/>
<organism evidence="3 4">
    <name type="scientific">Phyllotreta striolata</name>
    <name type="common">Striped flea beetle</name>
    <name type="synonym">Crioceris striolata</name>
    <dbReference type="NCBI Taxonomy" id="444603"/>
    <lineage>
        <taxon>Eukaryota</taxon>
        <taxon>Metazoa</taxon>
        <taxon>Ecdysozoa</taxon>
        <taxon>Arthropoda</taxon>
        <taxon>Hexapoda</taxon>
        <taxon>Insecta</taxon>
        <taxon>Pterygota</taxon>
        <taxon>Neoptera</taxon>
        <taxon>Endopterygota</taxon>
        <taxon>Coleoptera</taxon>
        <taxon>Polyphaga</taxon>
        <taxon>Cucujiformia</taxon>
        <taxon>Chrysomeloidea</taxon>
        <taxon>Chrysomelidae</taxon>
        <taxon>Galerucinae</taxon>
        <taxon>Alticini</taxon>
        <taxon>Phyllotreta</taxon>
    </lineage>
</organism>
<dbReference type="NCBIfam" id="TIGR00502">
    <property type="entry name" value="nagB"/>
    <property type="match status" value="1"/>
</dbReference>
<evidence type="ECO:0000256" key="2">
    <source>
        <dbReference type="ARBA" id="ARBA00004775"/>
    </source>
</evidence>
<keyword evidence="4" id="KW-1185">Reference proteome</keyword>
<dbReference type="GO" id="GO:0005737">
    <property type="term" value="C:cytoplasm"/>
    <property type="evidence" value="ECO:0007669"/>
    <property type="project" value="TreeGrafter"/>
</dbReference>
<dbReference type="PANTHER" id="PTHR11280:SF5">
    <property type="entry name" value="GLUCOSAMINE-6-PHOSPHATE ISOMERASE"/>
    <property type="match status" value="1"/>
</dbReference>
<dbReference type="GO" id="GO:0006043">
    <property type="term" value="P:glucosamine catabolic process"/>
    <property type="evidence" value="ECO:0007669"/>
    <property type="project" value="TreeGrafter"/>
</dbReference>
<dbReference type="EMBL" id="OU900104">
    <property type="protein sequence ID" value="CAG9855653.1"/>
    <property type="molecule type" value="Genomic_DNA"/>
</dbReference>
<name>A0A9N9TCG6_PHYSR</name>
<dbReference type="InterPro" id="IPR004547">
    <property type="entry name" value="Glucosamine6P_isomerase"/>
</dbReference>
<protein>
    <recommendedName>
        <fullName evidence="5">Glucosamine-6-phosphate deaminase</fullName>
    </recommendedName>
</protein>
<dbReference type="Gene3D" id="3.40.50.1360">
    <property type="match status" value="1"/>
</dbReference>
<dbReference type="Proteomes" id="UP001153712">
    <property type="component" value="Chromosome 11"/>
</dbReference>
<proteinExistence type="predicted"/>